<accession>A0ABT1PDV6</accession>
<proteinExistence type="predicted"/>
<protein>
    <submittedName>
        <fullName evidence="1">Uncharacterized protein</fullName>
    </submittedName>
</protein>
<gene>
    <name evidence="1" type="ORF">NON19_11540</name>
</gene>
<dbReference type="EMBL" id="JANFNH010000008">
    <property type="protein sequence ID" value="MCQ4042648.1"/>
    <property type="molecule type" value="Genomic_DNA"/>
</dbReference>
<evidence type="ECO:0000313" key="2">
    <source>
        <dbReference type="Proteomes" id="UP001206206"/>
    </source>
</evidence>
<evidence type="ECO:0000313" key="1">
    <source>
        <dbReference type="EMBL" id="MCQ4042648.1"/>
    </source>
</evidence>
<reference evidence="1 2" key="1">
    <citation type="submission" date="2022-06" db="EMBL/GenBank/DDBJ databases">
        <title>Draft genome sequence of type strain Streptomyces rubrisoli DSM 42083.</title>
        <authorList>
            <person name="Duangmal K."/>
            <person name="Klaysubun C."/>
        </authorList>
    </citation>
    <scope>NUCLEOTIDE SEQUENCE [LARGE SCALE GENOMIC DNA]</scope>
    <source>
        <strain evidence="1 2">DSM 42083</strain>
    </source>
</reference>
<dbReference type="RefSeq" id="WP_255927008.1">
    <property type="nucleotide sequence ID" value="NZ_JANFNH010000008.1"/>
</dbReference>
<name>A0ABT1PDV6_9ACTN</name>
<dbReference type="Proteomes" id="UP001206206">
    <property type="component" value="Unassembled WGS sequence"/>
</dbReference>
<sequence length="53" mass="5466">MPLDGVHGGLFGVGDARQMPGARHVVGDAEVPQQRLGRRVERLPGLGGSACST</sequence>
<organism evidence="1 2">
    <name type="scientific">Streptantibioticus rubrisoli</name>
    <dbReference type="NCBI Taxonomy" id="1387313"/>
    <lineage>
        <taxon>Bacteria</taxon>
        <taxon>Bacillati</taxon>
        <taxon>Actinomycetota</taxon>
        <taxon>Actinomycetes</taxon>
        <taxon>Kitasatosporales</taxon>
        <taxon>Streptomycetaceae</taxon>
        <taxon>Streptantibioticus</taxon>
    </lineage>
</organism>
<keyword evidence="2" id="KW-1185">Reference proteome</keyword>
<comment type="caution">
    <text evidence="1">The sequence shown here is derived from an EMBL/GenBank/DDBJ whole genome shotgun (WGS) entry which is preliminary data.</text>
</comment>